<dbReference type="EMBL" id="BLXT01004654">
    <property type="protein sequence ID" value="GFO16249.1"/>
    <property type="molecule type" value="Genomic_DNA"/>
</dbReference>
<keyword evidence="2" id="KW-1185">Reference proteome</keyword>
<dbReference type="Proteomes" id="UP000735302">
    <property type="component" value="Unassembled WGS sequence"/>
</dbReference>
<comment type="caution">
    <text evidence="1">The sequence shown here is derived from an EMBL/GenBank/DDBJ whole genome shotgun (WGS) entry which is preliminary data.</text>
</comment>
<sequence length="101" mass="11573">MSQHDHYNHYEEEHFLSITNLAVIADLELMNIISAAIINQKYSSFFRCLVWNRDWRSCSSTVLSLGALSGADTADHVPPLKPVRCLVWNRDWRSCSSTQTC</sequence>
<evidence type="ECO:0000313" key="1">
    <source>
        <dbReference type="EMBL" id="GFO16249.1"/>
    </source>
</evidence>
<evidence type="ECO:0000313" key="2">
    <source>
        <dbReference type="Proteomes" id="UP000735302"/>
    </source>
</evidence>
<organism evidence="1 2">
    <name type="scientific">Plakobranchus ocellatus</name>
    <dbReference type="NCBI Taxonomy" id="259542"/>
    <lineage>
        <taxon>Eukaryota</taxon>
        <taxon>Metazoa</taxon>
        <taxon>Spiralia</taxon>
        <taxon>Lophotrochozoa</taxon>
        <taxon>Mollusca</taxon>
        <taxon>Gastropoda</taxon>
        <taxon>Heterobranchia</taxon>
        <taxon>Euthyneura</taxon>
        <taxon>Panpulmonata</taxon>
        <taxon>Sacoglossa</taxon>
        <taxon>Placobranchoidea</taxon>
        <taxon>Plakobranchidae</taxon>
        <taxon>Plakobranchus</taxon>
    </lineage>
</organism>
<protein>
    <submittedName>
        <fullName evidence="1">Uncharacterized protein</fullName>
    </submittedName>
</protein>
<accession>A0AAV4B850</accession>
<reference evidence="1 2" key="1">
    <citation type="journal article" date="2021" name="Elife">
        <title>Chloroplast acquisition without the gene transfer in kleptoplastic sea slugs, Plakobranchus ocellatus.</title>
        <authorList>
            <person name="Maeda T."/>
            <person name="Takahashi S."/>
            <person name="Yoshida T."/>
            <person name="Shimamura S."/>
            <person name="Takaki Y."/>
            <person name="Nagai Y."/>
            <person name="Toyoda A."/>
            <person name="Suzuki Y."/>
            <person name="Arimoto A."/>
            <person name="Ishii H."/>
            <person name="Satoh N."/>
            <person name="Nishiyama T."/>
            <person name="Hasebe M."/>
            <person name="Maruyama T."/>
            <person name="Minagawa J."/>
            <person name="Obokata J."/>
            <person name="Shigenobu S."/>
        </authorList>
    </citation>
    <scope>NUCLEOTIDE SEQUENCE [LARGE SCALE GENOMIC DNA]</scope>
</reference>
<proteinExistence type="predicted"/>
<dbReference type="AlphaFoldDB" id="A0AAV4B850"/>
<name>A0AAV4B850_9GAST</name>
<gene>
    <name evidence="1" type="ORF">PoB_004275400</name>
</gene>